<evidence type="ECO:0000313" key="3">
    <source>
        <dbReference type="Proteomes" id="UP000190774"/>
    </source>
</evidence>
<proteinExistence type="predicted"/>
<dbReference type="RefSeq" id="WP_078814795.1">
    <property type="nucleotide sequence ID" value="NZ_FUYE01000013.1"/>
</dbReference>
<reference evidence="3" key="1">
    <citation type="submission" date="2017-02" db="EMBL/GenBank/DDBJ databases">
        <authorList>
            <person name="Varghese N."/>
            <person name="Submissions S."/>
        </authorList>
    </citation>
    <scope>NUCLEOTIDE SEQUENCE [LARGE SCALE GENOMIC DNA]</scope>
    <source>
        <strain evidence="3">ATCC 700200</strain>
    </source>
</reference>
<keyword evidence="1" id="KW-0812">Transmembrane</keyword>
<dbReference type="Proteomes" id="UP000190774">
    <property type="component" value="Unassembled WGS sequence"/>
</dbReference>
<evidence type="ECO:0000313" key="2">
    <source>
        <dbReference type="EMBL" id="SKB02310.1"/>
    </source>
</evidence>
<keyword evidence="3" id="KW-1185">Reference proteome</keyword>
<dbReference type="EMBL" id="FUYE01000013">
    <property type="protein sequence ID" value="SKB02310.1"/>
    <property type="molecule type" value="Genomic_DNA"/>
</dbReference>
<protein>
    <submittedName>
        <fullName evidence="2">Uncharacterized protein</fullName>
    </submittedName>
</protein>
<gene>
    <name evidence="2" type="ORF">SAMN02745166_03620</name>
</gene>
<keyword evidence="1" id="KW-1133">Transmembrane helix</keyword>
<keyword evidence="1" id="KW-0472">Membrane</keyword>
<sequence>MPTARRYPLGLYALFLMIVGVCLKVKRYVVVKAAVDQMVLENPQPTSTAQIHQQVTEVVTGLPEAVAWDWAANACFMLALVMLLIRQSWIMAARREARARRANERAAEMKKRRWSRR</sequence>
<feature type="transmembrane region" description="Helical" evidence="1">
    <location>
        <begin position="67"/>
        <end position="85"/>
    </location>
</feature>
<dbReference type="STRING" id="48467.SAMN02745166_03620"/>
<organism evidence="2 3">
    <name type="scientific">Prosthecobacter debontii</name>
    <dbReference type="NCBI Taxonomy" id="48467"/>
    <lineage>
        <taxon>Bacteria</taxon>
        <taxon>Pseudomonadati</taxon>
        <taxon>Verrucomicrobiota</taxon>
        <taxon>Verrucomicrobiia</taxon>
        <taxon>Verrucomicrobiales</taxon>
        <taxon>Verrucomicrobiaceae</taxon>
        <taxon>Prosthecobacter</taxon>
    </lineage>
</organism>
<evidence type="ECO:0000256" key="1">
    <source>
        <dbReference type="SAM" id="Phobius"/>
    </source>
</evidence>
<name>A0A1T4YKT4_9BACT</name>
<accession>A0A1T4YKT4</accession>
<feature type="transmembrane region" description="Helical" evidence="1">
    <location>
        <begin position="9"/>
        <end position="29"/>
    </location>
</feature>
<dbReference type="AlphaFoldDB" id="A0A1T4YKT4"/>